<dbReference type="PANTHER" id="PTHR42953">
    <property type="entry name" value="HIGH-AFFINITY ZINC UPTAKE SYSTEM PROTEIN ZNUA-RELATED"/>
    <property type="match status" value="1"/>
</dbReference>
<evidence type="ECO:0000313" key="6">
    <source>
        <dbReference type="Proteomes" id="UP000018439"/>
    </source>
</evidence>
<dbReference type="GO" id="GO:0030001">
    <property type="term" value="P:metal ion transport"/>
    <property type="evidence" value="ECO:0007669"/>
    <property type="project" value="InterPro"/>
</dbReference>
<feature type="signal peptide" evidence="4">
    <location>
        <begin position="1"/>
        <end position="22"/>
    </location>
</feature>
<comment type="similarity">
    <text evidence="1">Belongs to the bacterial solute-binding protein 9 family.</text>
</comment>
<dbReference type="STRING" id="679937.Bcop_0327"/>
<dbReference type="HOGENOM" id="CLU_016838_1_0_10"/>
<dbReference type="PRINTS" id="PR00691">
    <property type="entry name" value="ADHESINB"/>
</dbReference>
<feature type="chain" id="PRO_5003303922" evidence="4">
    <location>
        <begin position="23"/>
        <end position="287"/>
    </location>
</feature>
<evidence type="ECO:0000313" key="5">
    <source>
        <dbReference type="EMBL" id="EGJ70546.1"/>
    </source>
</evidence>
<protein>
    <submittedName>
        <fullName evidence="5">Periplasmic solute binding protein</fullName>
    </submittedName>
</protein>
<sequence>MKIRYILGLLASFILVSCGQQTKEQTPTIMVTIEPLRYFTEAIVGDQFEVISMVPNGTSPETYDPTPQQLISFAKSEAYFRIGYIGFELSWMDKLQTNNPSVPIYDTSEGIELIYAAEHNHADHHHHGGVEPHTWNSTINAKIIAQNILSSIIKLDSVNKDFYKANYNNLIQEISDTDKKIQDLFANNNINKGFMIYHPALSYFARDFDLEQISIEEEGKEPTPGHLKKLIQECMKKNIHVIFIQPEFDKKNAEVIAEQTKSKIIPINPLTYHWHDEMLNVAKALIQ</sequence>
<evidence type="ECO:0000256" key="3">
    <source>
        <dbReference type="ARBA" id="ARBA00022729"/>
    </source>
</evidence>
<dbReference type="eggNOG" id="COG0803">
    <property type="taxonomic scope" value="Bacteria"/>
</dbReference>
<dbReference type="GO" id="GO:0046872">
    <property type="term" value="F:metal ion binding"/>
    <property type="evidence" value="ECO:0007669"/>
    <property type="project" value="InterPro"/>
</dbReference>
<reference evidence="5 6" key="1">
    <citation type="journal article" date="2011" name="Stand. Genomic Sci.">
        <title>Non-contiguous finished genome sequence of Bacteroides coprosuis type strain (PC139).</title>
        <authorList>
            <person name="Land M."/>
            <person name="Held B."/>
            <person name="Gronow S."/>
            <person name="Abt B."/>
            <person name="Lucas S."/>
            <person name="Del Rio T.G."/>
            <person name="Nolan M."/>
            <person name="Tice H."/>
            <person name="Cheng J.F."/>
            <person name="Pitluck S."/>
            <person name="Liolios K."/>
            <person name="Pagani I."/>
            <person name="Ivanova N."/>
            <person name="Mavromatis K."/>
            <person name="Mikhailova N."/>
            <person name="Pati A."/>
            <person name="Tapia R."/>
            <person name="Han C."/>
            <person name="Goodwin L."/>
            <person name="Chen A."/>
            <person name="Palaniappan K."/>
            <person name="Hauser L."/>
            <person name="Brambilla E.M."/>
            <person name="Rohde M."/>
            <person name="Goker M."/>
            <person name="Detter J.C."/>
            <person name="Woyke T."/>
            <person name="Bristow J."/>
            <person name="Eisen J.A."/>
            <person name="Markowitz V."/>
            <person name="Hugenholtz P."/>
            <person name="Kyrpides N.C."/>
            <person name="Klenk H.P."/>
            <person name="Lapidus A."/>
        </authorList>
    </citation>
    <scope>NUCLEOTIDE SEQUENCE</scope>
    <source>
        <strain evidence="5 6">DSM 18011</strain>
    </source>
</reference>
<dbReference type="OrthoDB" id="9810636at2"/>
<keyword evidence="3 4" id="KW-0732">Signal</keyword>
<dbReference type="Pfam" id="PF01297">
    <property type="entry name" value="ZnuA"/>
    <property type="match status" value="1"/>
</dbReference>
<keyword evidence="6" id="KW-1185">Reference proteome</keyword>
<dbReference type="PANTHER" id="PTHR42953:SF3">
    <property type="entry name" value="HIGH-AFFINITY ZINC UPTAKE SYSTEM PROTEIN ZNUA"/>
    <property type="match status" value="1"/>
</dbReference>
<keyword evidence="2" id="KW-0813">Transport</keyword>
<dbReference type="EMBL" id="CM001167">
    <property type="protein sequence ID" value="EGJ70546.1"/>
    <property type="molecule type" value="Genomic_DNA"/>
</dbReference>
<evidence type="ECO:0000256" key="1">
    <source>
        <dbReference type="ARBA" id="ARBA00011028"/>
    </source>
</evidence>
<dbReference type="Proteomes" id="UP000018439">
    <property type="component" value="Chromosome"/>
</dbReference>
<proteinExistence type="inferred from homology"/>
<dbReference type="InterPro" id="IPR050492">
    <property type="entry name" value="Bact_metal-bind_prot9"/>
</dbReference>
<organism evidence="5 6">
    <name type="scientific">Bacteroides coprosuis DSM 18011</name>
    <dbReference type="NCBI Taxonomy" id="679937"/>
    <lineage>
        <taxon>Bacteria</taxon>
        <taxon>Pseudomonadati</taxon>
        <taxon>Bacteroidota</taxon>
        <taxon>Bacteroidia</taxon>
        <taxon>Bacteroidales</taxon>
        <taxon>Bacteroidaceae</taxon>
        <taxon>Bacteroides</taxon>
    </lineage>
</organism>
<evidence type="ECO:0000256" key="2">
    <source>
        <dbReference type="ARBA" id="ARBA00022448"/>
    </source>
</evidence>
<dbReference type="Gene3D" id="3.40.50.1980">
    <property type="entry name" value="Nitrogenase molybdenum iron protein domain"/>
    <property type="match status" value="2"/>
</dbReference>
<dbReference type="GO" id="GO:0007155">
    <property type="term" value="P:cell adhesion"/>
    <property type="evidence" value="ECO:0007669"/>
    <property type="project" value="InterPro"/>
</dbReference>
<evidence type="ECO:0000256" key="4">
    <source>
        <dbReference type="SAM" id="SignalP"/>
    </source>
</evidence>
<dbReference type="PROSITE" id="PS51257">
    <property type="entry name" value="PROKAR_LIPOPROTEIN"/>
    <property type="match status" value="1"/>
</dbReference>
<name>F3ZQG8_9BACE</name>
<gene>
    <name evidence="5" type="ORF">Bcop_0327</name>
</gene>
<accession>F3ZQG8</accession>
<dbReference type="InterPro" id="IPR006129">
    <property type="entry name" value="AdhesinB"/>
</dbReference>
<dbReference type="AlphaFoldDB" id="F3ZQG8"/>
<dbReference type="InterPro" id="IPR006127">
    <property type="entry name" value="ZnuA-like"/>
</dbReference>
<dbReference type="SUPFAM" id="SSF53807">
    <property type="entry name" value="Helical backbone' metal receptor"/>
    <property type="match status" value="1"/>
</dbReference>